<keyword evidence="1" id="KW-0479">Metal-binding</keyword>
<evidence type="ECO:0000256" key="1">
    <source>
        <dbReference type="ARBA" id="ARBA00022723"/>
    </source>
</evidence>
<feature type="domain" description="MYND-type" evidence="5">
    <location>
        <begin position="206"/>
        <end position="243"/>
    </location>
</feature>
<dbReference type="Proteomes" id="UP000193467">
    <property type="component" value="Unassembled WGS sequence"/>
</dbReference>
<name>A0A1Y2FRV7_9BASI</name>
<keyword evidence="3" id="KW-0862">Zinc</keyword>
<evidence type="ECO:0000313" key="6">
    <source>
        <dbReference type="EMBL" id="ORY86723.1"/>
    </source>
</evidence>
<reference evidence="6 7" key="1">
    <citation type="submission" date="2016-07" db="EMBL/GenBank/DDBJ databases">
        <title>Pervasive Adenine N6-methylation of Active Genes in Fungi.</title>
        <authorList>
            <consortium name="DOE Joint Genome Institute"/>
            <person name="Mondo S.J."/>
            <person name="Dannebaum R.O."/>
            <person name="Kuo R.C."/>
            <person name="Labutti K."/>
            <person name="Haridas S."/>
            <person name="Kuo A."/>
            <person name="Salamov A."/>
            <person name="Ahrendt S.R."/>
            <person name="Lipzen A."/>
            <person name="Sullivan W."/>
            <person name="Andreopoulos W.B."/>
            <person name="Clum A."/>
            <person name="Lindquist E."/>
            <person name="Daum C."/>
            <person name="Ramamoorthy G.K."/>
            <person name="Gryganskyi A."/>
            <person name="Culley D."/>
            <person name="Magnuson J.K."/>
            <person name="James T.Y."/>
            <person name="O'Malley M.A."/>
            <person name="Stajich J.E."/>
            <person name="Spatafora J.W."/>
            <person name="Visel A."/>
            <person name="Grigoriev I.V."/>
        </authorList>
    </citation>
    <scope>NUCLEOTIDE SEQUENCE [LARGE SCALE GENOMIC DNA]</scope>
    <source>
        <strain evidence="6 7">62-1032</strain>
    </source>
</reference>
<accession>A0A1Y2FRV7</accession>
<organism evidence="6 7">
    <name type="scientific">Leucosporidium creatinivorum</name>
    <dbReference type="NCBI Taxonomy" id="106004"/>
    <lineage>
        <taxon>Eukaryota</taxon>
        <taxon>Fungi</taxon>
        <taxon>Dikarya</taxon>
        <taxon>Basidiomycota</taxon>
        <taxon>Pucciniomycotina</taxon>
        <taxon>Microbotryomycetes</taxon>
        <taxon>Leucosporidiales</taxon>
        <taxon>Leucosporidium</taxon>
    </lineage>
</organism>
<proteinExistence type="predicted"/>
<dbReference type="AlphaFoldDB" id="A0A1Y2FRV7"/>
<dbReference type="Gene3D" id="6.10.140.2220">
    <property type="match status" value="1"/>
</dbReference>
<dbReference type="PROSITE" id="PS01360">
    <property type="entry name" value="ZF_MYND_1"/>
    <property type="match status" value="1"/>
</dbReference>
<comment type="caution">
    <text evidence="6">The sequence shown here is derived from an EMBL/GenBank/DDBJ whole genome shotgun (WGS) entry which is preliminary data.</text>
</comment>
<gene>
    <name evidence="6" type="ORF">BCR35DRAFT_313278</name>
</gene>
<dbReference type="EMBL" id="MCGR01000014">
    <property type="protein sequence ID" value="ORY86723.1"/>
    <property type="molecule type" value="Genomic_DNA"/>
</dbReference>
<dbReference type="InParanoid" id="A0A1Y2FRV7"/>
<protein>
    <recommendedName>
        <fullName evidence="5">MYND-type domain-containing protein</fullName>
    </recommendedName>
</protein>
<keyword evidence="7" id="KW-1185">Reference proteome</keyword>
<evidence type="ECO:0000256" key="3">
    <source>
        <dbReference type="ARBA" id="ARBA00022833"/>
    </source>
</evidence>
<keyword evidence="2 4" id="KW-0863">Zinc-finger</keyword>
<sequence>MPIRIDHTFLRAPHPLVTSASFVLFERPRPVLDFIPLTMCCYALLEPASTLQAVIADINDETVVIIAHCSATGRTSVSHAIAKDTDWSLYAQQLAWLTKESKKEVNIVVAALPMERRKLVDPHLETTLRSVAAKVNIPVTLTSTALSPLSMAVQLAVTDAGKVSRPAALDDDAVQLHGLRMMGKTQTSMQKLGHIVDSFAAQGSWCAYCGKSEGLRRCSGCAWETYCSVEHQKLDYADHRSWCMKNRKSTSS</sequence>
<dbReference type="SUPFAM" id="SSF144232">
    <property type="entry name" value="HIT/MYND zinc finger-like"/>
    <property type="match status" value="1"/>
</dbReference>
<dbReference type="GO" id="GO:0008270">
    <property type="term" value="F:zinc ion binding"/>
    <property type="evidence" value="ECO:0007669"/>
    <property type="project" value="UniProtKB-KW"/>
</dbReference>
<dbReference type="InterPro" id="IPR002893">
    <property type="entry name" value="Znf_MYND"/>
</dbReference>
<evidence type="ECO:0000313" key="7">
    <source>
        <dbReference type="Proteomes" id="UP000193467"/>
    </source>
</evidence>
<evidence type="ECO:0000256" key="4">
    <source>
        <dbReference type="PROSITE-ProRule" id="PRU00134"/>
    </source>
</evidence>
<dbReference type="Pfam" id="PF01753">
    <property type="entry name" value="zf-MYND"/>
    <property type="match status" value="1"/>
</dbReference>
<dbReference type="PROSITE" id="PS50865">
    <property type="entry name" value="ZF_MYND_2"/>
    <property type="match status" value="1"/>
</dbReference>
<evidence type="ECO:0000259" key="5">
    <source>
        <dbReference type="PROSITE" id="PS50865"/>
    </source>
</evidence>
<evidence type="ECO:0000256" key="2">
    <source>
        <dbReference type="ARBA" id="ARBA00022771"/>
    </source>
</evidence>
<dbReference type="OrthoDB" id="5945798at2759"/>